<evidence type="ECO:0000313" key="3">
    <source>
        <dbReference type="Proteomes" id="UP000053091"/>
    </source>
</evidence>
<evidence type="ECO:0000313" key="2">
    <source>
        <dbReference type="EMBL" id="GAP44947.1"/>
    </source>
</evidence>
<dbReference type="EMBL" id="DF968183">
    <property type="protein sequence ID" value="GAP44947.1"/>
    <property type="molecule type" value="Genomic_DNA"/>
</dbReference>
<organism evidence="2">
    <name type="scientific">Lentimicrobium saccharophilum</name>
    <dbReference type="NCBI Taxonomy" id="1678841"/>
    <lineage>
        <taxon>Bacteria</taxon>
        <taxon>Pseudomonadati</taxon>
        <taxon>Bacteroidota</taxon>
        <taxon>Bacteroidia</taxon>
        <taxon>Bacteroidales</taxon>
        <taxon>Lentimicrobiaceae</taxon>
        <taxon>Lentimicrobium</taxon>
    </lineage>
</organism>
<keyword evidence="1" id="KW-1133">Transmembrane helix</keyword>
<keyword evidence="1" id="KW-0812">Transmembrane</keyword>
<accession>A0A0S7C703</accession>
<evidence type="ECO:0000256" key="1">
    <source>
        <dbReference type="SAM" id="Phobius"/>
    </source>
</evidence>
<keyword evidence="1" id="KW-0472">Membrane</keyword>
<keyword evidence="3" id="KW-1185">Reference proteome</keyword>
<reference evidence="2" key="1">
    <citation type="journal article" date="2015" name="Genome Announc.">
        <title>Draft Genome Sequence of Bacteroidales Strain TBC1, a Novel Isolate from a Methanogenic Wastewater Treatment System.</title>
        <authorList>
            <person name="Tourlousse D.M."/>
            <person name="Matsuura N."/>
            <person name="Sun L."/>
            <person name="Toyonaga M."/>
            <person name="Kuroda K."/>
            <person name="Ohashi A."/>
            <person name="Cruz R."/>
            <person name="Yamaguchi T."/>
            <person name="Sekiguchi Y."/>
        </authorList>
    </citation>
    <scope>NUCLEOTIDE SEQUENCE [LARGE SCALE GENOMIC DNA]</scope>
    <source>
        <strain evidence="2">TBC1</strain>
    </source>
</reference>
<sequence>MILKVVLLATAIIGLSIAGIAIKMFVKKGGEFKKSCSSVDPNTGQRLGCTCGNSEGSSCENKTA</sequence>
<name>A0A0S7C703_9BACT</name>
<gene>
    <name evidence="2" type="ORF">TBC1_12761</name>
</gene>
<dbReference type="RefSeq" id="WP_062044918.1">
    <property type="nucleotide sequence ID" value="NZ_DF968183.1"/>
</dbReference>
<feature type="transmembrane region" description="Helical" evidence="1">
    <location>
        <begin position="6"/>
        <end position="26"/>
    </location>
</feature>
<dbReference type="AlphaFoldDB" id="A0A0S7C703"/>
<evidence type="ECO:0008006" key="4">
    <source>
        <dbReference type="Google" id="ProtNLM"/>
    </source>
</evidence>
<proteinExistence type="predicted"/>
<dbReference type="Proteomes" id="UP000053091">
    <property type="component" value="Unassembled WGS sequence"/>
</dbReference>
<protein>
    <recommendedName>
        <fullName evidence="4">Membrane or secreted protein</fullName>
    </recommendedName>
</protein>